<sequence length="397" mass="41703">MAEPWLSIIGLGEDGPAGLTEASRAALAEAEIVFGGPRHLALVDAGARGQAWPVPFSLAPVLAARGRRVAVLASGDPFWHGAGGSLMADLHPGEWQSFPVPSSFALAANRLGWRLEEVTCHGLHAAPFERLLRQMGRGQRLICTLRDGAAAGELAGWLVGQGAGDARLWVLERLGGPGERIRSTTAGGFDLSGIEAPVIAAIDIATPAGLPLTPGLPDARFAHDGQITKQPVRALTLCALAPRKGALLWDLGAGSGSISVEWCLQGGRAMAVEARVDRARTIAQNIDRFGLQDRMQVLTARIEGGALPDALKTTRPDAVFIGGGADAALVQTLFDTLPTGTRLVMNAVTLETEALVLDAQTRRGGVLMRIELARATPLGGMRGWTPARPLVQWSVVL</sequence>
<dbReference type="RefSeq" id="WP_101754561.1">
    <property type="nucleotide sequence ID" value="NZ_CP025431.1"/>
</dbReference>
<dbReference type="SUPFAM" id="SSF53790">
    <property type="entry name" value="Tetrapyrrole methylase"/>
    <property type="match status" value="1"/>
</dbReference>
<dbReference type="GO" id="GO:0008276">
    <property type="term" value="F:protein methyltransferase activity"/>
    <property type="evidence" value="ECO:0007669"/>
    <property type="project" value="InterPro"/>
</dbReference>
<keyword evidence="7" id="KW-0614">Plasmid</keyword>
<keyword evidence="3" id="KW-0489">Methyltransferase</keyword>
<organism evidence="7 8">
    <name type="scientific">Paracoccus zhejiangensis</name>
    <dbReference type="NCBI Taxonomy" id="1077935"/>
    <lineage>
        <taxon>Bacteria</taxon>
        <taxon>Pseudomonadati</taxon>
        <taxon>Pseudomonadota</taxon>
        <taxon>Alphaproteobacteria</taxon>
        <taxon>Rhodobacterales</taxon>
        <taxon>Paracoccaceae</taxon>
        <taxon>Paracoccus</taxon>
    </lineage>
</organism>
<dbReference type="InterPro" id="IPR012818">
    <property type="entry name" value="CbiE"/>
</dbReference>
<feature type="domain" description="Tetrapyrrole methylase" evidence="6">
    <location>
        <begin position="6"/>
        <end position="187"/>
    </location>
</feature>
<gene>
    <name evidence="7" type="ORF">CX676_19985</name>
</gene>
<dbReference type="GO" id="GO:0032259">
    <property type="term" value="P:methylation"/>
    <property type="evidence" value="ECO:0007669"/>
    <property type="project" value="UniProtKB-KW"/>
</dbReference>
<dbReference type="PANTHER" id="PTHR43182">
    <property type="entry name" value="COBALT-PRECORRIN-6B C(15)-METHYLTRANSFERASE (DECARBOXYLATING)"/>
    <property type="match status" value="1"/>
</dbReference>
<comment type="pathway">
    <text evidence="1">Cofactor biosynthesis; adenosylcobalamin biosynthesis.</text>
</comment>
<dbReference type="GO" id="GO:0009236">
    <property type="term" value="P:cobalamin biosynthetic process"/>
    <property type="evidence" value="ECO:0007669"/>
    <property type="project" value="UniProtKB-UniPathway"/>
</dbReference>
<evidence type="ECO:0000256" key="5">
    <source>
        <dbReference type="ARBA" id="ARBA00022691"/>
    </source>
</evidence>
<dbReference type="EMBL" id="CP025431">
    <property type="protein sequence ID" value="AUH66590.1"/>
    <property type="molecule type" value="Genomic_DNA"/>
</dbReference>
<geneLocation type="plasmid" evidence="8">
    <name>ppz01</name>
</geneLocation>
<dbReference type="PIRSF" id="PIRSF036428">
    <property type="entry name" value="CobL"/>
    <property type="match status" value="1"/>
</dbReference>
<dbReference type="CDD" id="cd11644">
    <property type="entry name" value="Precorrin-6Y-MT"/>
    <property type="match status" value="1"/>
</dbReference>
<reference evidence="7 8" key="1">
    <citation type="journal article" date="2013" name="Antonie Van Leeuwenhoek">
        <title>Paracoccus zhejiangensis sp. nov., isolated from activated sludge in wastewater-treatment system.</title>
        <authorList>
            <person name="Wu Z.G."/>
            <person name="Zhang D.F."/>
            <person name="Liu Y.L."/>
            <person name="Wang F."/>
            <person name="Jiang X."/>
            <person name="Li C."/>
            <person name="Li S.P."/>
            <person name="Hong Q."/>
            <person name="Li W.J."/>
        </authorList>
    </citation>
    <scope>NUCLEOTIDE SEQUENCE [LARGE SCALE GENOMIC DNA]</scope>
    <source>
        <strain evidence="7 8">J6</strain>
        <plasmid evidence="8">Plasmid ppz01</plasmid>
    </source>
</reference>
<dbReference type="NCBIfam" id="TIGR02467">
    <property type="entry name" value="CbiE"/>
    <property type="match status" value="1"/>
</dbReference>
<dbReference type="InterPro" id="IPR050714">
    <property type="entry name" value="Cobalamin_biosynth_MTase"/>
</dbReference>
<evidence type="ECO:0000256" key="4">
    <source>
        <dbReference type="ARBA" id="ARBA00022679"/>
    </source>
</evidence>
<dbReference type="PANTHER" id="PTHR43182:SF1">
    <property type="entry name" value="COBALT-PRECORRIN-7 C(5)-METHYLTRANSFERASE"/>
    <property type="match status" value="1"/>
</dbReference>
<accession>A0A2H5F4W9</accession>
<dbReference type="InterPro" id="IPR014777">
    <property type="entry name" value="4pyrrole_Mease_sub1"/>
</dbReference>
<keyword evidence="4" id="KW-0808">Transferase</keyword>
<evidence type="ECO:0000256" key="2">
    <source>
        <dbReference type="ARBA" id="ARBA00022573"/>
    </source>
</evidence>
<dbReference type="NCBIfam" id="TIGR02469">
    <property type="entry name" value="CbiT"/>
    <property type="match status" value="1"/>
</dbReference>
<dbReference type="Gene3D" id="3.40.1010.10">
    <property type="entry name" value="Cobalt-precorrin-4 Transmethylase, Domain 1"/>
    <property type="match status" value="1"/>
</dbReference>
<dbReference type="Proteomes" id="UP000234530">
    <property type="component" value="Plasmid pPZ01"/>
</dbReference>
<evidence type="ECO:0000256" key="1">
    <source>
        <dbReference type="ARBA" id="ARBA00004953"/>
    </source>
</evidence>
<dbReference type="InterPro" id="IPR029063">
    <property type="entry name" value="SAM-dependent_MTases_sf"/>
</dbReference>
<evidence type="ECO:0000313" key="8">
    <source>
        <dbReference type="Proteomes" id="UP000234530"/>
    </source>
</evidence>
<dbReference type="InterPro" id="IPR006365">
    <property type="entry name" value="Cbl_synth_CobL"/>
</dbReference>
<dbReference type="InterPro" id="IPR014008">
    <property type="entry name" value="Cbl_synth_MTase_CbiT"/>
</dbReference>
<dbReference type="AlphaFoldDB" id="A0A2H5F4W9"/>
<dbReference type="KEGG" id="pzh:CX676_19985"/>
<dbReference type="InterPro" id="IPR000878">
    <property type="entry name" value="4pyrrol_Mease"/>
</dbReference>
<evidence type="ECO:0000259" key="6">
    <source>
        <dbReference type="Pfam" id="PF00590"/>
    </source>
</evidence>
<proteinExistence type="predicted"/>
<dbReference type="UniPathway" id="UPA00148"/>
<name>A0A2H5F4W9_9RHOB</name>
<dbReference type="Gene3D" id="3.40.50.150">
    <property type="entry name" value="Vaccinia Virus protein VP39"/>
    <property type="match status" value="1"/>
</dbReference>
<keyword evidence="5" id="KW-0949">S-adenosyl-L-methionine</keyword>
<dbReference type="Pfam" id="PF00590">
    <property type="entry name" value="TP_methylase"/>
    <property type="match status" value="1"/>
</dbReference>
<dbReference type="InterPro" id="IPR035996">
    <property type="entry name" value="4pyrrol_Methylase_sf"/>
</dbReference>
<dbReference type="OrthoDB" id="9787825at2"/>
<evidence type="ECO:0000256" key="3">
    <source>
        <dbReference type="ARBA" id="ARBA00022603"/>
    </source>
</evidence>
<evidence type="ECO:0000313" key="7">
    <source>
        <dbReference type="EMBL" id="AUH66590.1"/>
    </source>
</evidence>
<protein>
    <submittedName>
        <fullName evidence="7">Cobalamin biosynthesis bifunctional protein CbiET</fullName>
    </submittedName>
</protein>
<keyword evidence="8" id="KW-1185">Reference proteome</keyword>
<keyword evidence="2" id="KW-0169">Cobalamin biosynthesis</keyword>
<dbReference type="SUPFAM" id="SSF53335">
    <property type="entry name" value="S-adenosyl-L-methionine-dependent methyltransferases"/>
    <property type="match status" value="1"/>
</dbReference>